<evidence type="ECO:0000313" key="5">
    <source>
        <dbReference type="EMBL" id="KAA3678984.1"/>
    </source>
</evidence>
<dbReference type="GO" id="GO:0005694">
    <property type="term" value="C:chromosome"/>
    <property type="evidence" value="ECO:0007669"/>
    <property type="project" value="UniProtKB-SubCell"/>
</dbReference>
<comment type="similarity">
    <text evidence="1">Belongs to the DNA2/NAM7 helicase family.</text>
</comment>
<gene>
    <name evidence="5" type="ORF">DEA37_0011740</name>
    <name evidence="4" type="ORF">DEA37_0013065</name>
</gene>
<proteinExistence type="inferred from homology"/>
<dbReference type="PANTHER" id="PTHR10887:SF433">
    <property type="entry name" value="DNA REPLICATION ATP-DEPENDENT HELICASE_NUCLEASE DNA2"/>
    <property type="match status" value="1"/>
</dbReference>
<keyword evidence="1" id="KW-0067">ATP-binding</keyword>
<dbReference type="InterPro" id="IPR041679">
    <property type="entry name" value="DNA2/NAM7-like_C"/>
</dbReference>
<dbReference type="GO" id="GO:0046872">
    <property type="term" value="F:metal ion binding"/>
    <property type="evidence" value="ECO:0007669"/>
    <property type="project" value="UniProtKB-UniRule"/>
</dbReference>
<dbReference type="Pfam" id="PF13086">
    <property type="entry name" value="AAA_11"/>
    <property type="match status" value="1"/>
</dbReference>
<evidence type="ECO:0000259" key="2">
    <source>
        <dbReference type="Pfam" id="PF13086"/>
    </source>
</evidence>
<dbReference type="InterPro" id="IPR045055">
    <property type="entry name" value="DNA2/NAM7-like"/>
</dbReference>
<comment type="catalytic activity">
    <reaction evidence="1">
        <text>ATP + H2O = ADP + phosphate + H(+)</text>
        <dbReference type="Rhea" id="RHEA:13065"/>
        <dbReference type="ChEBI" id="CHEBI:15377"/>
        <dbReference type="ChEBI" id="CHEBI:15378"/>
        <dbReference type="ChEBI" id="CHEBI:30616"/>
        <dbReference type="ChEBI" id="CHEBI:43474"/>
        <dbReference type="ChEBI" id="CHEBI:456216"/>
        <dbReference type="EC" id="3.6.4.12"/>
    </reaction>
</comment>
<dbReference type="GO" id="GO:0017116">
    <property type="term" value="F:single-stranded DNA helicase activity"/>
    <property type="evidence" value="ECO:0007669"/>
    <property type="project" value="UniProtKB-UniRule"/>
</dbReference>
<keyword evidence="1" id="KW-0408">Iron</keyword>
<dbReference type="SUPFAM" id="SSF52540">
    <property type="entry name" value="P-loop containing nucleoside triphosphate hydrolases"/>
    <property type="match status" value="1"/>
</dbReference>
<dbReference type="GO" id="GO:0003677">
    <property type="term" value="F:DNA binding"/>
    <property type="evidence" value="ECO:0007669"/>
    <property type="project" value="UniProtKB-UniRule"/>
</dbReference>
<dbReference type="InterPro" id="IPR027417">
    <property type="entry name" value="P-loop_NTPase"/>
</dbReference>
<dbReference type="GO" id="GO:0005634">
    <property type="term" value="C:nucleus"/>
    <property type="evidence" value="ECO:0007669"/>
    <property type="project" value="UniProtKB-SubCell"/>
</dbReference>
<reference evidence="4 6" key="1">
    <citation type="journal article" date="2019" name="Gigascience">
        <title>Whole-genome sequence of the oriental lung fluke Paragonimus westermani.</title>
        <authorList>
            <person name="Oey H."/>
            <person name="Zakrzewski M."/>
            <person name="Narain K."/>
            <person name="Devi K.R."/>
            <person name="Agatsuma T."/>
            <person name="Nawaratna S."/>
            <person name="Gobert G.N."/>
            <person name="Jones M.K."/>
            <person name="Ragan M.A."/>
            <person name="McManus D.P."/>
            <person name="Krause L."/>
        </authorList>
    </citation>
    <scope>NUCLEOTIDE SEQUENCE [LARGE SCALE GENOMIC DNA]</scope>
    <source>
        <strain evidence="4 6">IND2009</strain>
    </source>
</reference>
<feature type="domain" description="DNA2/NAM7 helicase helicase" evidence="2">
    <location>
        <begin position="14"/>
        <end position="78"/>
    </location>
</feature>
<keyword evidence="1" id="KW-0158">Chromosome</keyword>
<dbReference type="EC" id="3.1.-.-" evidence="1"/>
<keyword evidence="1" id="KW-0540">Nuclease</keyword>
<keyword evidence="1" id="KW-0235">DNA replication</keyword>
<dbReference type="EMBL" id="QNGE01000885">
    <property type="protein sequence ID" value="KAA3678984.1"/>
    <property type="molecule type" value="Genomic_DNA"/>
</dbReference>
<accession>A0A5J4N5L4</accession>
<dbReference type="InterPro" id="IPR041677">
    <property type="entry name" value="DNA2/NAM7_AAA_11"/>
</dbReference>
<keyword evidence="1" id="KW-0234">DNA repair</keyword>
<keyword evidence="1" id="KW-0004">4Fe-4S</keyword>
<dbReference type="Proteomes" id="UP000324629">
    <property type="component" value="Unassembled WGS sequence"/>
</dbReference>
<evidence type="ECO:0000256" key="1">
    <source>
        <dbReference type="RuleBase" id="RU367041"/>
    </source>
</evidence>
<dbReference type="AlphaFoldDB" id="A0A5J4N5L4"/>
<keyword evidence="1" id="KW-0238">DNA-binding</keyword>
<dbReference type="GO" id="GO:0051539">
    <property type="term" value="F:4 iron, 4 sulfur cluster binding"/>
    <property type="evidence" value="ECO:0007669"/>
    <property type="project" value="UniProtKB-UniRule"/>
</dbReference>
<keyword evidence="1" id="KW-0227">DNA damage</keyword>
<evidence type="ECO:0000313" key="6">
    <source>
        <dbReference type="Proteomes" id="UP000324629"/>
    </source>
</evidence>
<sequence>AVVGCTALAASGGSGSRHVALTRTRFDLVLVDEASQLLLPTALGALLCLRSPDGTKCNESGRFVLVGDPHQLPPLVQSAKACQAGLDRSLFTHLLDLCHDRPSVPNGRVVELNLQYRMNAPILRLTNELSYSNSMQPIDSIVSNATLADRLCPLPARLFGDTMWNSCSGVDRQYSNQTEALLVAFLVRLLLQCGLDAVDLGVIAPHRSQVALLNRVLAEPTPGTMESTATRQLATGVEVNTVDQFQGRDKRAIVLSLTVCTSNQNTRRGPSRNLLEDLARLTVALTRAKHKLLVIGCSGRERSANESHDIHLFDHSDSVLHRLFELLFRSNDYHALTQDDFAFVKRLEQR</sequence>
<keyword evidence="6" id="KW-1185">Reference proteome</keyword>
<name>A0A5J4N5L4_9TREM</name>
<dbReference type="PANTHER" id="PTHR10887">
    <property type="entry name" value="DNA2/NAM7 HELICASE FAMILY"/>
    <property type="match status" value="1"/>
</dbReference>
<dbReference type="EMBL" id="QNGE01008296">
    <property type="protein sequence ID" value="KAA3670795.1"/>
    <property type="molecule type" value="Genomic_DNA"/>
</dbReference>
<dbReference type="InterPro" id="IPR047187">
    <property type="entry name" value="SF1_C_Upf1"/>
</dbReference>
<evidence type="ECO:0000313" key="4">
    <source>
        <dbReference type="EMBL" id="KAA3670795.1"/>
    </source>
</evidence>
<keyword evidence="1" id="KW-0539">Nucleus</keyword>
<dbReference type="EC" id="3.6.4.12" evidence="1"/>
<protein>
    <recommendedName>
        <fullName evidence="1">DNA replication ATP-dependent helicase/nuclease</fullName>
        <ecNumber evidence="1">3.1.-.-</ecNumber>
        <ecNumber evidence="1">3.6.4.12</ecNumber>
    </recommendedName>
</protein>
<organism evidence="4 6">
    <name type="scientific">Paragonimus westermani</name>
    <dbReference type="NCBI Taxonomy" id="34504"/>
    <lineage>
        <taxon>Eukaryota</taxon>
        <taxon>Metazoa</taxon>
        <taxon>Spiralia</taxon>
        <taxon>Lophotrochozoa</taxon>
        <taxon>Platyhelminthes</taxon>
        <taxon>Trematoda</taxon>
        <taxon>Digenea</taxon>
        <taxon>Plagiorchiida</taxon>
        <taxon>Troglotremata</taxon>
        <taxon>Troglotrematidae</taxon>
        <taxon>Paragonimus</taxon>
    </lineage>
</organism>
<comment type="function">
    <text evidence="1">Key enzyme involved in DNA replication and DNA repair. Involved in Okazaki fragments processing by cleaving long flaps that escape FEN1: flaps that are longer than 27 nucleotides are coated by replication protein A complex (RPA), leading to recruit DNA2 which cleaves the flap until it is too short to bind RPA and becomes a substrate for FEN1. Also involved in 5'-end resection of DNA during double-strand break (DSB) repair by mediating the cleavage of 5'-ssDNA.</text>
</comment>
<feature type="non-terminal residue" evidence="4">
    <location>
        <position position="1"/>
    </location>
</feature>
<feature type="domain" description="DNA2/NAM7 helicase-like C-terminal" evidence="3">
    <location>
        <begin position="86"/>
        <end position="297"/>
    </location>
</feature>
<dbReference type="GO" id="GO:0071932">
    <property type="term" value="P:replication fork reversal"/>
    <property type="evidence" value="ECO:0007669"/>
    <property type="project" value="TreeGrafter"/>
</dbReference>
<comment type="subcellular location">
    <subcellularLocation>
        <location evidence="1">Nucleus</location>
    </subcellularLocation>
    <subcellularLocation>
        <location evidence="1">Chromosome</location>
    </subcellularLocation>
</comment>
<dbReference type="GO" id="GO:0033567">
    <property type="term" value="P:DNA replication, Okazaki fragment processing"/>
    <property type="evidence" value="ECO:0007669"/>
    <property type="project" value="UniProtKB-UniRule"/>
</dbReference>
<keyword evidence="1" id="KW-0547">Nucleotide-binding</keyword>
<dbReference type="GO" id="GO:0005524">
    <property type="term" value="F:ATP binding"/>
    <property type="evidence" value="ECO:0007669"/>
    <property type="project" value="UniProtKB-UniRule"/>
</dbReference>
<comment type="caution">
    <text evidence="4">The sequence shown here is derived from an EMBL/GenBank/DDBJ whole genome shotgun (WGS) entry which is preliminary data.</text>
</comment>
<dbReference type="GO" id="GO:0005737">
    <property type="term" value="C:cytoplasm"/>
    <property type="evidence" value="ECO:0007669"/>
    <property type="project" value="TreeGrafter"/>
</dbReference>
<dbReference type="CDD" id="cd18808">
    <property type="entry name" value="SF1_C_Upf1"/>
    <property type="match status" value="1"/>
</dbReference>
<dbReference type="GO" id="GO:0006281">
    <property type="term" value="P:DNA repair"/>
    <property type="evidence" value="ECO:0007669"/>
    <property type="project" value="UniProtKB-KW"/>
</dbReference>
<dbReference type="Gene3D" id="3.40.50.300">
    <property type="entry name" value="P-loop containing nucleotide triphosphate hydrolases"/>
    <property type="match status" value="2"/>
</dbReference>
<dbReference type="Pfam" id="PF13087">
    <property type="entry name" value="AAA_12"/>
    <property type="match status" value="1"/>
</dbReference>
<keyword evidence="1" id="KW-0411">Iron-sulfur</keyword>
<keyword evidence="1" id="KW-0378">Hydrolase</keyword>
<dbReference type="GO" id="GO:0017108">
    <property type="term" value="F:5'-flap endonuclease activity"/>
    <property type="evidence" value="ECO:0007669"/>
    <property type="project" value="UniProtKB-UniRule"/>
</dbReference>
<keyword evidence="1 4" id="KW-0347">Helicase</keyword>
<evidence type="ECO:0000259" key="3">
    <source>
        <dbReference type="Pfam" id="PF13087"/>
    </source>
</evidence>
<keyword evidence="1" id="KW-0511">Multifunctional enzyme</keyword>
<keyword evidence="1" id="KW-0479">Metal-binding</keyword>